<feature type="compositionally biased region" description="Basic and acidic residues" evidence="1">
    <location>
        <begin position="1"/>
        <end position="14"/>
    </location>
</feature>
<accession>R9P0Q6</accession>
<keyword evidence="3" id="KW-1185">Reference proteome</keyword>
<dbReference type="GeneID" id="24107570"/>
<evidence type="ECO:0000313" key="3">
    <source>
        <dbReference type="Proteomes" id="UP000014071"/>
    </source>
</evidence>
<dbReference type="HOGENOM" id="CLU_1696294_0_0_1"/>
<dbReference type="EMBL" id="DF238785">
    <property type="protein sequence ID" value="GAC94704.1"/>
    <property type="molecule type" value="Genomic_DNA"/>
</dbReference>
<feature type="region of interest" description="Disordered" evidence="1">
    <location>
        <begin position="1"/>
        <end position="20"/>
    </location>
</feature>
<gene>
    <name evidence="2" type="ORF">PHSY_002277</name>
</gene>
<sequence length="155" mass="17997">MWRGRDGERDRREGGSPQRDGGRIAACNCVSIRVWLKKRKRERKRYIYGIVQLDQQHRFYHQHYPVHLPHRQRTIYRLSGRHGSCSCSWRRIRCSGNCGIRSQRQSHCERCSDAGRTVCGCFGKHPGDGCWSLGFALSSDRCDAWLDVMGRLADC</sequence>
<protein>
    <submittedName>
        <fullName evidence="2">Uncharacterized protein</fullName>
    </submittedName>
</protein>
<reference evidence="3" key="1">
    <citation type="journal article" date="2013" name="Genome Announc.">
        <title>Draft genome sequence of the basidiomycetous yeast-like fungus Pseudozyma hubeiensis SY62, which produces an abundant amount of the biosurfactant mannosylerythritol lipids.</title>
        <authorList>
            <person name="Konishi M."/>
            <person name="Hatada Y."/>
            <person name="Horiuchi J."/>
        </authorList>
    </citation>
    <scope>NUCLEOTIDE SEQUENCE [LARGE SCALE GENOMIC DNA]</scope>
    <source>
        <strain evidence="3">SY62</strain>
    </source>
</reference>
<evidence type="ECO:0000256" key="1">
    <source>
        <dbReference type="SAM" id="MobiDB-lite"/>
    </source>
</evidence>
<dbReference type="RefSeq" id="XP_012188291.1">
    <property type="nucleotide sequence ID" value="XM_012332901.1"/>
</dbReference>
<name>R9P0Q6_PSEHS</name>
<proteinExistence type="predicted"/>
<evidence type="ECO:0000313" key="2">
    <source>
        <dbReference type="EMBL" id="GAC94704.1"/>
    </source>
</evidence>
<dbReference type="AlphaFoldDB" id="R9P0Q6"/>
<dbReference type="Proteomes" id="UP000014071">
    <property type="component" value="Unassembled WGS sequence"/>
</dbReference>
<organism evidence="2 3">
    <name type="scientific">Pseudozyma hubeiensis (strain SY62)</name>
    <name type="common">Yeast</name>
    <dbReference type="NCBI Taxonomy" id="1305764"/>
    <lineage>
        <taxon>Eukaryota</taxon>
        <taxon>Fungi</taxon>
        <taxon>Dikarya</taxon>
        <taxon>Basidiomycota</taxon>
        <taxon>Ustilaginomycotina</taxon>
        <taxon>Ustilaginomycetes</taxon>
        <taxon>Ustilaginales</taxon>
        <taxon>Ustilaginaceae</taxon>
        <taxon>Pseudozyma</taxon>
    </lineage>
</organism>